<reference evidence="1" key="1">
    <citation type="submission" date="2018-05" db="EMBL/GenBank/DDBJ databases">
        <authorList>
            <person name="Lanie J.A."/>
            <person name="Ng W.-L."/>
            <person name="Kazmierczak K.M."/>
            <person name="Andrzejewski T.M."/>
            <person name="Davidsen T.M."/>
            <person name="Wayne K.J."/>
            <person name="Tettelin H."/>
            <person name="Glass J.I."/>
            <person name="Rusch D."/>
            <person name="Podicherti R."/>
            <person name="Tsui H.-C.T."/>
            <person name="Winkler M.E."/>
        </authorList>
    </citation>
    <scope>NUCLEOTIDE SEQUENCE</scope>
</reference>
<sequence>MLNMSLSKKLTNSAFLAFVIAIFLLPFSSAGLVEVAINNSDDLLVSEDDIVFHEGKDLNLYLRLKGDLRNSGNDN</sequence>
<protein>
    <submittedName>
        <fullName evidence="1">Uncharacterized protein</fullName>
    </submittedName>
</protein>
<accession>A0A382MGL0</accession>
<gene>
    <name evidence="1" type="ORF">METZ01_LOCUS299406</name>
</gene>
<proteinExistence type="predicted"/>
<dbReference type="AlphaFoldDB" id="A0A382MGL0"/>
<feature type="non-terminal residue" evidence="1">
    <location>
        <position position="75"/>
    </location>
</feature>
<evidence type="ECO:0000313" key="1">
    <source>
        <dbReference type="EMBL" id="SVC46552.1"/>
    </source>
</evidence>
<dbReference type="EMBL" id="UINC01092723">
    <property type="protein sequence ID" value="SVC46552.1"/>
    <property type="molecule type" value="Genomic_DNA"/>
</dbReference>
<organism evidence="1">
    <name type="scientific">marine metagenome</name>
    <dbReference type="NCBI Taxonomy" id="408172"/>
    <lineage>
        <taxon>unclassified sequences</taxon>
        <taxon>metagenomes</taxon>
        <taxon>ecological metagenomes</taxon>
    </lineage>
</organism>
<name>A0A382MGL0_9ZZZZ</name>